<sequence>MTKPMKYRDLVKILRSAGFSRTDGKGDHEKWSHPRLKRPVIITQTREISPGVTRIALKAIKEVEE</sequence>
<proteinExistence type="inferred from homology"/>
<evidence type="ECO:0000313" key="9">
    <source>
        <dbReference type="Proteomes" id="UP000501518"/>
    </source>
</evidence>
<keyword evidence="2" id="KW-1277">Toxin-antitoxin system</keyword>
<dbReference type="GO" id="GO:0004519">
    <property type="term" value="F:endonuclease activity"/>
    <property type="evidence" value="ECO:0007669"/>
    <property type="project" value="UniProtKB-KW"/>
</dbReference>
<keyword evidence="7" id="KW-0346">Stress response</keyword>
<protein>
    <submittedName>
        <fullName evidence="8">Type II toxin-antitoxin system HicA family toxin</fullName>
    </submittedName>
</protein>
<dbReference type="RefSeq" id="WP_165884011.1">
    <property type="nucleotide sequence ID" value="NZ_CP035810.1"/>
</dbReference>
<dbReference type="EMBL" id="CP035810">
    <property type="protein sequence ID" value="QIN29613.1"/>
    <property type="molecule type" value="Genomic_DNA"/>
</dbReference>
<evidence type="ECO:0000256" key="5">
    <source>
        <dbReference type="ARBA" id="ARBA00022801"/>
    </source>
</evidence>
<keyword evidence="3" id="KW-0540">Nuclease</keyword>
<dbReference type="Proteomes" id="UP000501518">
    <property type="component" value="Chromosome"/>
</dbReference>
<name>A0A6G8KYB2_9MICO</name>
<dbReference type="InterPro" id="IPR038570">
    <property type="entry name" value="HicA_sf"/>
</dbReference>
<dbReference type="AlphaFoldDB" id="A0A6G8KYB2"/>
<dbReference type="Pfam" id="PF07927">
    <property type="entry name" value="HicA_toxin"/>
    <property type="match status" value="1"/>
</dbReference>
<dbReference type="GO" id="GO:0016787">
    <property type="term" value="F:hydrolase activity"/>
    <property type="evidence" value="ECO:0007669"/>
    <property type="project" value="UniProtKB-KW"/>
</dbReference>
<dbReference type="GO" id="GO:0003729">
    <property type="term" value="F:mRNA binding"/>
    <property type="evidence" value="ECO:0007669"/>
    <property type="project" value="InterPro"/>
</dbReference>
<reference evidence="8 9" key="1">
    <citation type="submission" date="2019-02" db="EMBL/GenBank/DDBJ databases">
        <title>Complete Genome Sequence and Methylome Analysis of Brevibacterium luteolum NEB1784.</title>
        <authorList>
            <person name="Fomenkov A."/>
            <person name="Roberts R.J."/>
        </authorList>
    </citation>
    <scope>NUCLEOTIDE SEQUENCE [LARGE SCALE GENOMIC DNA]</scope>
    <source>
        <strain evidence="8 9">NEB1784</strain>
    </source>
</reference>
<evidence type="ECO:0000256" key="1">
    <source>
        <dbReference type="ARBA" id="ARBA00006620"/>
    </source>
</evidence>
<evidence type="ECO:0000256" key="2">
    <source>
        <dbReference type="ARBA" id="ARBA00022649"/>
    </source>
</evidence>
<evidence type="ECO:0000313" key="8">
    <source>
        <dbReference type="EMBL" id="QIN29613.1"/>
    </source>
</evidence>
<organism evidence="8 9">
    <name type="scientific">Brevibacterium luteolum</name>
    <dbReference type="NCBI Taxonomy" id="199591"/>
    <lineage>
        <taxon>Bacteria</taxon>
        <taxon>Bacillati</taxon>
        <taxon>Actinomycetota</taxon>
        <taxon>Actinomycetes</taxon>
        <taxon>Micrococcales</taxon>
        <taxon>Brevibacteriaceae</taxon>
        <taxon>Brevibacterium</taxon>
    </lineage>
</organism>
<keyword evidence="4" id="KW-0255">Endonuclease</keyword>
<dbReference type="SUPFAM" id="SSF54786">
    <property type="entry name" value="YcfA/nrd intein domain"/>
    <property type="match status" value="1"/>
</dbReference>
<gene>
    <name evidence="8" type="ORF">EW640_10235</name>
</gene>
<comment type="similarity">
    <text evidence="1">Belongs to the HicA mRNA interferase family.</text>
</comment>
<evidence type="ECO:0000256" key="4">
    <source>
        <dbReference type="ARBA" id="ARBA00022759"/>
    </source>
</evidence>
<evidence type="ECO:0000256" key="6">
    <source>
        <dbReference type="ARBA" id="ARBA00022884"/>
    </source>
</evidence>
<dbReference type="Gene3D" id="3.30.920.30">
    <property type="entry name" value="Hypothetical protein"/>
    <property type="match status" value="1"/>
</dbReference>
<dbReference type="InterPro" id="IPR012933">
    <property type="entry name" value="HicA_mRNA_interferase"/>
</dbReference>
<evidence type="ECO:0000256" key="3">
    <source>
        <dbReference type="ARBA" id="ARBA00022722"/>
    </source>
</evidence>
<keyword evidence="5" id="KW-0378">Hydrolase</keyword>
<keyword evidence="6" id="KW-0694">RNA-binding</keyword>
<evidence type="ECO:0000256" key="7">
    <source>
        <dbReference type="ARBA" id="ARBA00023016"/>
    </source>
</evidence>
<dbReference type="KEGG" id="blut:EW640_10235"/>
<accession>A0A6G8KYB2</accession>